<evidence type="ECO:0000313" key="3">
    <source>
        <dbReference type="EMBL" id="MFC5177936.1"/>
    </source>
</evidence>
<dbReference type="EMBL" id="JBHSKD010000018">
    <property type="protein sequence ID" value="MFC5177936.1"/>
    <property type="molecule type" value="Genomic_DNA"/>
</dbReference>
<dbReference type="SUPFAM" id="SSF47819">
    <property type="entry name" value="HRDC-like"/>
    <property type="match status" value="1"/>
</dbReference>
<feature type="region of interest" description="Disordered" evidence="1">
    <location>
        <begin position="1"/>
        <end position="27"/>
    </location>
</feature>
<dbReference type="Pfam" id="PF00570">
    <property type="entry name" value="HRDC"/>
    <property type="match status" value="1"/>
</dbReference>
<dbReference type="InterPro" id="IPR051086">
    <property type="entry name" value="RNase_D-like"/>
</dbReference>
<dbReference type="InterPro" id="IPR002562">
    <property type="entry name" value="3'-5'_exonuclease_dom"/>
</dbReference>
<dbReference type="SMART" id="SM00474">
    <property type="entry name" value="35EXOc"/>
    <property type="match status" value="1"/>
</dbReference>
<dbReference type="InterPro" id="IPR010997">
    <property type="entry name" value="HRDC-like_sf"/>
</dbReference>
<evidence type="ECO:0000259" key="2">
    <source>
        <dbReference type="PROSITE" id="PS50967"/>
    </source>
</evidence>
<gene>
    <name evidence="3" type="ORF">ACFPGP_14730</name>
</gene>
<dbReference type="CDD" id="cd06142">
    <property type="entry name" value="RNaseD_exo"/>
    <property type="match status" value="1"/>
</dbReference>
<dbReference type="SUPFAM" id="SSF53098">
    <property type="entry name" value="Ribonuclease H-like"/>
    <property type="match status" value="1"/>
</dbReference>
<reference evidence="4" key="1">
    <citation type="journal article" date="2019" name="Int. J. Syst. Evol. Microbiol.">
        <title>The Global Catalogue of Microorganisms (GCM) 10K type strain sequencing project: providing services to taxonomists for standard genome sequencing and annotation.</title>
        <authorList>
            <consortium name="The Broad Institute Genomics Platform"/>
            <consortium name="The Broad Institute Genome Sequencing Center for Infectious Disease"/>
            <person name="Wu L."/>
            <person name="Ma J."/>
        </authorList>
    </citation>
    <scope>NUCLEOTIDE SEQUENCE [LARGE SCALE GENOMIC DNA]</scope>
    <source>
        <strain evidence="4">DFY41</strain>
    </source>
</reference>
<dbReference type="InterPro" id="IPR044876">
    <property type="entry name" value="HRDC_dom_sf"/>
</dbReference>
<accession>A0ABW0BKV4</accession>
<dbReference type="Pfam" id="PF01612">
    <property type="entry name" value="DNA_pol_A_exo1"/>
    <property type="match status" value="1"/>
</dbReference>
<feature type="domain" description="HRDC" evidence="2">
    <location>
        <begin position="244"/>
        <end position="332"/>
    </location>
</feature>
<protein>
    <submittedName>
        <fullName evidence="3">HRDC domain-containing protein</fullName>
    </submittedName>
</protein>
<comment type="caution">
    <text evidence="3">The sequence shown here is derived from an EMBL/GenBank/DDBJ whole genome shotgun (WGS) entry which is preliminary data.</text>
</comment>
<dbReference type="Gene3D" id="1.10.150.80">
    <property type="entry name" value="HRDC domain"/>
    <property type="match status" value="2"/>
</dbReference>
<dbReference type="Proteomes" id="UP001596087">
    <property type="component" value="Unassembled WGS sequence"/>
</dbReference>
<dbReference type="InterPro" id="IPR012337">
    <property type="entry name" value="RNaseH-like_sf"/>
</dbReference>
<evidence type="ECO:0000256" key="1">
    <source>
        <dbReference type="SAM" id="MobiDB-lite"/>
    </source>
</evidence>
<dbReference type="Pfam" id="PF18305">
    <property type="entry name" value="DNA_pol_A_exoN"/>
    <property type="match status" value="1"/>
</dbReference>
<dbReference type="InterPro" id="IPR002121">
    <property type="entry name" value="HRDC_dom"/>
</dbReference>
<name>A0ABW0BKV4_9ACTN</name>
<dbReference type="RefSeq" id="WP_378591395.1">
    <property type="nucleotide sequence ID" value="NZ_JBHSKD010000018.1"/>
</dbReference>
<dbReference type="SMART" id="SM00341">
    <property type="entry name" value="HRDC"/>
    <property type="match status" value="1"/>
</dbReference>
<proteinExistence type="predicted"/>
<organism evidence="3 4">
    <name type="scientific">Nocardioides taihuensis</name>
    <dbReference type="NCBI Taxonomy" id="1835606"/>
    <lineage>
        <taxon>Bacteria</taxon>
        <taxon>Bacillati</taxon>
        <taxon>Actinomycetota</taxon>
        <taxon>Actinomycetes</taxon>
        <taxon>Propionibacteriales</taxon>
        <taxon>Nocardioidaceae</taxon>
        <taxon>Nocardioides</taxon>
    </lineage>
</organism>
<evidence type="ECO:0000313" key="4">
    <source>
        <dbReference type="Proteomes" id="UP001596087"/>
    </source>
</evidence>
<dbReference type="InterPro" id="IPR036397">
    <property type="entry name" value="RNaseH_sf"/>
</dbReference>
<sequence length="466" mass="50029">MTTSDEPTTPDPAEPADAAEAEVEVETPPKPLLELRDGLPDVVETAAGLAEVCAAVAAGTGPVAIDAERASGYRYSSRAYLIQLRREGSGTHLVDPIAFDSMAPLQEAIGDAEWILHAATQDLPCLAEVGLTPARLFDTELAGRLLGYPRVGLATLVETLLGARLAKEHSAVDWSTRPLPKPWLEYAALDVEVLVELRACLAAELEAAGKAEWAAQEFDAMRSFRPSPRVDAWRRTSGLHKVRGRRALGAVRELWETRDEIAERRDVTPGRILPDSAIITAATVLSGDRANDRPLDKATLLGTRGFHGRGAERYASRWVAALTRVAEMPERDLPTRSPRTDGPPVARAWAEKDPVAARRLTLARAAVSALSERVGVPAENLLTPDSLRRVLWAPPRTREPEALGAGVAELLTGLGARPWQVELVGPLLVAAVLEADALTVADARTEAVADVEDLAEDPDDDAPEAP</sequence>
<dbReference type="PROSITE" id="PS50967">
    <property type="entry name" value="HRDC"/>
    <property type="match status" value="1"/>
</dbReference>
<dbReference type="InterPro" id="IPR041605">
    <property type="entry name" value="Exo_C"/>
</dbReference>
<dbReference type="PANTHER" id="PTHR47649">
    <property type="entry name" value="RIBONUCLEASE D"/>
    <property type="match status" value="1"/>
</dbReference>
<dbReference type="PANTHER" id="PTHR47649:SF1">
    <property type="entry name" value="RIBONUCLEASE D"/>
    <property type="match status" value="1"/>
</dbReference>
<dbReference type="Gene3D" id="3.30.420.10">
    <property type="entry name" value="Ribonuclease H-like superfamily/Ribonuclease H"/>
    <property type="match status" value="1"/>
</dbReference>
<keyword evidence="4" id="KW-1185">Reference proteome</keyword>